<dbReference type="GO" id="GO:0003677">
    <property type="term" value="F:DNA binding"/>
    <property type="evidence" value="ECO:0007669"/>
    <property type="project" value="UniProtKB-UniRule"/>
</dbReference>
<feature type="compositionally biased region" description="Basic residues" evidence="2">
    <location>
        <begin position="147"/>
        <end position="156"/>
    </location>
</feature>
<dbReference type="EMBL" id="HBED01050130">
    <property type="protein sequence ID" value="CAD8326903.1"/>
    <property type="molecule type" value="Transcribed_RNA"/>
</dbReference>
<reference evidence="4" key="1">
    <citation type="submission" date="2021-01" db="EMBL/GenBank/DDBJ databases">
        <authorList>
            <person name="Corre E."/>
            <person name="Pelletier E."/>
            <person name="Niang G."/>
            <person name="Scheremetjew M."/>
            <person name="Finn R."/>
            <person name="Kale V."/>
            <person name="Holt S."/>
            <person name="Cochrane G."/>
            <person name="Meng A."/>
            <person name="Brown T."/>
            <person name="Cohen L."/>
        </authorList>
    </citation>
    <scope>NUCLEOTIDE SEQUENCE</scope>
    <source>
        <strain evidence="4">CCMP147</strain>
    </source>
</reference>
<gene>
    <name evidence="4" type="ORF">TDUB1175_LOCUS25323</name>
</gene>
<evidence type="ECO:0000259" key="3">
    <source>
        <dbReference type="PROSITE" id="PS50118"/>
    </source>
</evidence>
<feature type="compositionally biased region" description="Basic and acidic residues" evidence="2">
    <location>
        <begin position="130"/>
        <end position="146"/>
    </location>
</feature>
<feature type="compositionally biased region" description="Basic and acidic residues" evidence="2">
    <location>
        <begin position="82"/>
        <end position="94"/>
    </location>
</feature>
<protein>
    <recommendedName>
        <fullName evidence="3">HMG box domain-containing protein</fullName>
    </recommendedName>
</protein>
<evidence type="ECO:0000313" key="4">
    <source>
        <dbReference type="EMBL" id="CAD8326903.1"/>
    </source>
</evidence>
<evidence type="ECO:0000256" key="2">
    <source>
        <dbReference type="SAM" id="MobiDB-lite"/>
    </source>
</evidence>
<organism evidence="4">
    <name type="scientific">Pseudictyota dubia</name>
    <dbReference type="NCBI Taxonomy" id="2749911"/>
    <lineage>
        <taxon>Eukaryota</taxon>
        <taxon>Sar</taxon>
        <taxon>Stramenopiles</taxon>
        <taxon>Ochrophyta</taxon>
        <taxon>Bacillariophyta</taxon>
        <taxon>Mediophyceae</taxon>
        <taxon>Biddulphiophycidae</taxon>
        <taxon>Eupodiscales</taxon>
        <taxon>Odontellaceae</taxon>
        <taxon>Pseudictyota</taxon>
    </lineage>
</organism>
<dbReference type="InterPro" id="IPR036910">
    <property type="entry name" value="HMG_box_dom_sf"/>
</dbReference>
<feature type="DNA-binding region" description="HMG box" evidence="1">
    <location>
        <begin position="31"/>
        <end position="83"/>
    </location>
</feature>
<feature type="region of interest" description="Disordered" evidence="2">
    <location>
        <begin position="1"/>
        <end position="39"/>
    </location>
</feature>
<dbReference type="GO" id="GO:0005634">
    <property type="term" value="C:nucleus"/>
    <property type="evidence" value="ECO:0007669"/>
    <property type="project" value="UniProtKB-UniRule"/>
</dbReference>
<dbReference type="Gene3D" id="1.10.30.10">
    <property type="entry name" value="High mobility group box domain"/>
    <property type="match status" value="1"/>
</dbReference>
<dbReference type="InterPro" id="IPR009071">
    <property type="entry name" value="HMG_box_dom"/>
</dbReference>
<dbReference type="PROSITE" id="PS50118">
    <property type="entry name" value="HMG_BOX_2"/>
    <property type="match status" value="1"/>
</dbReference>
<feature type="domain" description="HMG box" evidence="3">
    <location>
        <begin position="31"/>
        <end position="83"/>
    </location>
</feature>
<dbReference type="Pfam" id="PF09011">
    <property type="entry name" value="HMG_box_2"/>
    <property type="match status" value="1"/>
</dbReference>
<feature type="region of interest" description="Disordered" evidence="2">
    <location>
        <begin position="82"/>
        <end position="252"/>
    </location>
</feature>
<keyword evidence="1" id="KW-0238">DNA-binding</keyword>
<feature type="compositionally biased region" description="Low complexity" evidence="2">
    <location>
        <begin position="213"/>
        <end position="232"/>
    </location>
</feature>
<feature type="compositionally biased region" description="Basic and acidic residues" evidence="2">
    <location>
        <begin position="186"/>
        <end position="203"/>
    </location>
</feature>
<sequence>MDRIIANGGGLASSSKGNESSDDEGTQAGTPSKAVSSKAAAVNEMAKVVSRKWKSLDESSRSVFEALALLEKKKYDREMEIWSRDRLTEGDKQAKAIGTKSFQKHAGAATASRKRKKSSSTQATNANEGPAERMNKKARAIMEQHTKAKSSSRRSSNKSASDSFQSKQILPHMLGGGTRRFGVPKHIMEKAFSKSKKRSDVNKSKQQRPKPAPASASSSLPKSSSSAVSAAATNSINNRAKQQRTVEKDKTLERKALSKEVSVNEIKKPNCTVVDNIFEEQDHLLNVLNTCNAKNVAGKEELMQSSEEATFLPAASGATPSNSAPNPQLRIEEGVADARPTSAADVYQTAFDTSLVLANEATSSSVFPLDTPSTRSSELETHQEQSFDAIAAAMDLVRPLSRDAPAATALHAQAACASKALRMAEEPFQSDLMQNTLPALDNLPSCDLLMLQRSLENHPSPSSCLGKTESNVQMEQDAGTAANPTGNWAGEDGSVAPTPISSVSLTADMNSTILAGPIEQQISLDSTHAVSTPSTEHSSVDEMEGFNAAIADIFGADNSTDSSQDDFIAAAMQGTSEATRDYVIPDTAPKEVELLNSSMINPSSIAAIGADDSNDASQDDFLAVMAEISDSFETPRDAIPDSASKEVELMNPAPVKSNSIAELQLRAQEALSSGNDILARSAALNKSFGNDVNDDKPLDKDSIDFLMSVF</sequence>
<dbReference type="AlphaFoldDB" id="A0A7R9WLC5"/>
<proteinExistence type="predicted"/>
<name>A0A7R9WLC5_9STRA</name>
<dbReference type="SUPFAM" id="SSF47095">
    <property type="entry name" value="HMG-box"/>
    <property type="match status" value="1"/>
</dbReference>
<keyword evidence="1" id="KW-0539">Nucleus</keyword>
<evidence type="ECO:0000256" key="1">
    <source>
        <dbReference type="PROSITE-ProRule" id="PRU00267"/>
    </source>
</evidence>
<accession>A0A7R9WLC5</accession>